<keyword evidence="2 4" id="KW-0560">Oxidoreductase</keyword>
<dbReference type="InterPro" id="IPR036249">
    <property type="entry name" value="Thioredoxin-like_sf"/>
</dbReference>
<evidence type="ECO:0000256" key="3">
    <source>
        <dbReference type="PROSITE-ProRule" id="PRU01282"/>
    </source>
</evidence>
<dbReference type="Pfam" id="PF03960">
    <property type="entry name" value="ArsC"/>
    <property type="match status" value="1"/>
</dbReference>
<dbReference type="EC" id="1.20.4.1" evidence="4"/>
<organism evidence="5 6">
    <name type="scientific">Trinickia dabaoshanensis</name>
    <dbReference type="NCBI Taxonomy" id="564714"/>
    <lineage>
        <taxon>Bacteria</taxon>
        <taxon>Pseudomonadati</taxon>
        <taxon>Pseudomonadota</taxon>
        <taxon>Betaproteobacteria</taxon>
        <taxon>Burkholderiales</taxon>
        <taxon>Burkholderiaceae</taxon>
        <taxon>Trinickia</taxon>
    </lineage>
</organism>
<protein>
    <recommendedName>
        <fullName evidence="4">Arsenate reductase</fullName>
        <ecNumber evidence="4">1.20.4.1</ecNumber>
    </recommendedName>
</protein>
<dbReference type="EMBL" id="PNYA01000027">
    <property type="protein sequence ID" value="PMS16002.1"/>
    <property type="molecule type" value="Genomic_DNA"/>
</dbReference>
<sequence>MITIYHNPRCSKSRGACELVDGRLNQSGEEVRVVEYLKEPLSVDALKALHQMLGGSVRDMIRDNEAPYKDLGLADSGLSDEQLYEALAQHPILLQRPIVVRNGRAVIARPPENVEALFD</sequence>
<name>A0A2N7VFS3_9BURK</name>
<evidence type="ECO:0000313" key="6">
    <source>
        <dbReference type="Proteomes" id="UP000235616"/>
    </source>
</evidence>
<dbReference type="InterPro" id="IPR006659">
    <property type="entry name" value="Arsenate_reductase"/>
</dbReference>
<evidence type="ECO:0000256" key="4">
    <source>
        <dbReference type="RuleBase" id="RU362029"/>
    </source>
</evidence>
<dbReference type="PANTHER" id="PTHR30041:SF4">
    <property type="entry name" value="ARSENATE REDUCTASE"/>
    <property type="match status" value="1"/>
</dbReference>
<dbReference type="AlphaFoldDB" id="A0A2N7VFS3"/>
<dbReference type="GO" id="GO:0008794">
    <property type="term" value="F:arsenate reductase (glutaredoxin) activity"/>
    <property type="evidence" value="ECO:0007669"/>
    <property type="project" value="UniProtKB-UniRule"/>
</dbReference>
<dbReference type="SUPFAM" id="SSF52833">
    <property type="entry name" value="Thioredoxin-like"/>
    <property type="match status" value="1"/>
</dbReference>
<comment type="catalytic activity">
    <reaction evidence="4">
        <text>[glutaredoxin]-dithiol + arsenate + glutathione + H(+) = glutathionyl-S-S-[glutaredoxin] + arsenite + H2O</text>
        <dbReference type="Rhea" id="RHEA:22016"/>
        <dbReference type="Rhea" id="RHEA-COMP:10729"/>
        <dbReference type="Rhea" id="RHEA-COMP:17668"/>
        <dbReference type="ChEBI" id="CHEBI:15377"/>
        <dbReference type="ChEBI" id="CHEBI:15378"/>
        <dbReference type="ChEBI" id="CHEBI:29242"/>
        <dbReference type="ChEBI" id="CHEBI:29950"/>
        <dbReference type="ChEBI" id="CHEBI:48597"/>
        <dbReference type="ChEBI" id="CHEBI:57925"/>
        <dbReference type="ChEBI" id="CHEBI:146199"/>
        <dbReference type="EC" id="1.20.4.1"/>
    </reaction>
</comment>
<dbReference type="PROSITE" id="PS51353">
    <property type="entry name" value="ARSC"/>
    <property type="match status" value="1"/>
</dbReference>
<dbReference type="NCBIfam" id="TIGR00014">
    <property type="entry name" value="arsC"/>
    <property type="match status" value="1"/>
</dbReference>
<gene>
    <name evidence="5" type="primary">arsC</name>
    <name evidence="5" type="ORF">C0Z18_25100</name>
</gene>
<dbReference type="PANTHER" id="PTHR30041">
    <property type="entry name" value="ARSENATE REDUCTASE"/>
    <property type="match status" value="1"/>
</dbReference>
<evidence type="ECO:0000256" key="2">
    <source>
        <dbReference type="ARBA" id="ARBA00023002"/>
    </source>
</evidence>
<keyword evidence="6" id="KW-1185">Reference proteome</keyword>
<proteinExistence type="inferred from homology"/>
<dbReference type="Gene3D" id="3.40.30.10">
    <property type="entry name" value="Glutaredoxin"/>
    <property type="match status" value="1"/>
</dbReference>
<comment type="similarity">
    <text evidence="1 3 4">Belongs to the ArsC family.</text>
</comment>
<reference evidence="5 6" key="1">
    <citation type="submission" date="2018-01" db="EMBL/GenBank/DDBJ databases">
        <title>Whole genome analyses suggest that Burkholderia sensu lato contains two further novel genera in the rhizoxinica-symbiotica group Mycetohabitans gen. nov., and Trinickia gen. nov.: implications for the evolution of diazotrophy and nodulation in the Burkholderiaceae.</title>
        <authorList>
            <person name="Estrada-de los Santos P."/>
            <person name="Palmer M."/>
            <person name="Chavez-Ramirez B."/>
            <person name="Beukes C."/>
            <person name="Steenkamp E.T."/>
            <person name="Hirsch A.M."/>
            <person name="Manyaka P."/>
            <person name="Maluk M."/>
            <person name="Lafos M."/>
            <person name="Crook M."/>
            <person name="Gross E."/>
            <person name="Simon M.F."/>
            <person name="Bueno dos Reis Junior F."/>
            <person name="Poole P.S."/>
            <person name="Venter S.N."/>
            <person name="James E.K."/>
        </authorList>
    </citation>
    <scope>NUCLEOTIDE SEQUENCE [LARGE SCALE GENOMIC DNA]</scope>
    <source>
        <strain evidence="5 6">GIMN1.004</strain>
    </source>
</reference>
<dbReference type="CDD" id="cd03034">
    <property type="entry name" value="ArsC_ArsC"/>
    <property type="match status" value="1"/>
</dbReference>
<dbReference type="OrthoDB" id="9790554at2"/>
<evidence type="ECO:0000256" key="1">
    <source>
        <dbReference type="ARBA" id="ARBA00007198"/>
    </source>
</evidence>
<dbReference type="Proteomes" id="UP000235616">
    <property type="component" value="Unassembled WGS sequence"/>
</dbReference>
<dbReference type="RefSeq" id="WP_102648153.1">
    <property type="nucleotide sequence ID" value="NZ_PNYA01000027.1"/>
</dbReference>
<accession>A0A2N7VFS3</accession>
<dbReference type="InterPro" id="IPR006660">
    <property type="entry name" value="Arsenate_reductase-like"/>
</dbReference>
<evidence type="ECO:0000313" key="5">
    <source>
        <dbReference type="EMBL" id="PMS16002.1"/>
    </source>
</evidence>
<comment type="caution">
    <text evidence="5">The sequence shown here is derived from an EMBL/GenBank/DDBJ whole genome shotgun (WGS) entry which is preliminary data.</text>
</comment>